<feature type="signal peptide" evidence="1">
    <location>
        <begin position="1"/>
        <end position="20"/>
    </location>
</feature>
<gene>
    <name evidence="2" type="ORF">C3H48_05525</name>
</gene>
<dbReference type="PROSITE" id="PS51257">
    <property type="entry name" value="PROKAR_LIPOPROTEIN"/>
    <property type="match status" value="1"/>
</dbReference>
<evidence type="ECO:0000256" key="1">
    <source>
        <dbReference type="SAM" id="SignalP"/>
    </source>
</evidence>
<evidence type="ECO:0000313" key="2">
    <source>
        <dbReference type="EMBL" id="RTJ98090.1"/>
    </source>
</evidence>
<feature type="chain" id="PRO_5019359858" evidence="1">
    <location>
        <begin position="21"/>
        <end position="158"/>
    </location>
</feature>
<dbReference type="EMBL" id="PRCE01000039">
    <property type="protein sequence ID" value="RTJ98090.1"/>
    <property type="molecule type" value="Genomic_DNA"/>
</dbReference>
<comment type="caution">
    <text evidence="2">The sequence shown here is derived from an EMBL/GenBank/DDBJ whole genome shotgun (WGS) entry which is preliminary data.</text>
</comment>
<proteinExistence type="predicted"/>
<name>A0A431FX27_CAMJU</name>
<reference evidence="2 3" key="1">
    <citation type="journal article" date="2019" name="Appl. Environ. Microbiol.">
        <title>Population genetics and characterization of Campylobacter jejuni isolates in western jackdaws and game birds in Finland.</title>
        <authorList>
            <person name="Kovanen S."/>
            <person name="Rossi M."/>
            <person name="Pohja-Mykra M."/>
            <person name="Nieminen T."/>
            <person name="Raunio-Saarnisto M."/>
            <person name="Sauvala M."/>
            <person name="Fredriksson-Ahomaa M."/>
            <person name="Hanninen M.L."/>
            <person name="Kivisto R."/>
        </authorList>
    </citation>
    <scope>NUCLEOTIDE SEQUENCE [LARGE SCALE GENOMIC DNA]</scope>
    <source>
        <strain evidence="2 3">CB304</strain>
    </source>
</reference>
<organism evidence="2 3">
    <name type="scientific">Campylobacter jejuni</name>
    <dbReference type="NCBI Taxonomy" id="197"/>
    <lineage>
        <taxon>Bacteria</taxon>
        <taxon>Pseudomonadati</taxon>
        <taxon>Campylobacterota</taxon>
        <taxon>Epsilonproteobacteria</taxon>
        <taxon>Campylobacterales</taxon>
        <taxon>Campylobacteraceae</taxon>
        <taxon>Campylobacter</taxon>
    </lineage>
</organism>
<sequence length="158" mass="18531">MYRYLLFVLAAFFLAACGSSKINVVYPDYTKYKSNDLDLRVMKAYNYEYYKQYKEARDEFLSLYQDYNNTNFLENAFLLTLANNLDKQVELNNLAKPYLNENNNLKRLSALYALNSNDINNAQKLMKELLAKKDSDPRNLELYGDILVKKNDLKNATK</sequence>
<accession>A0A431FX27</accession>
<dbReference type="AlphaFoldDB" id="A0A431FX27"/>
<protein>
    <submittedName>
        <fullName evidence="2">ATP-dependent nuclease subunit B</fullName>
    </submittedName>
</protein>
<keyword evidence="1" id="KW-0732">Signal</keyword>
<dbReference type="Proteomes" id="UP000286791">
    <property type="component" value="Unassembled WGS sequence"/>
</dbReference>
<evidence type="ECO:0000313" key="3">
    <source>
        <dbReference type="Proteomes" id="UP000286791"/>
    </source>
</evidence>
<feature type="non-terminal residue" evidence="2">
    <location>
        <position position="158"/>
    </location>
</feature>